<evidence type="ECO:0000313" key="1">
    <source>
        <dbReference type="EMBL" id="KAF2472705.1"/>
    </source>
</evidence>
<comment type="caution">
    <text evidence="1">The sequence shown here is derived from an EMBL/GenBank/DDBJ whole genome shotgun (WGS) entry which is preliminary data.</text>
</comment>
<protein>
    <submittedName>
        <fullName evidence="1">Uncharacterized protein</fullName>
    </submittedName>
</protein>
<sequence length="140" mass="15918">MTFSRQLYTPLSINSVPRELGAPKSFKPALQTGRYKTPTASTSVCMRNSFCQFLDLVRALRYRNLLGRQTTGTMDLQTSNHIISDVYDAAIVLINTIMCNQVEVGGKSRGLQRNQSEVIRFDWEFSTALRLSLLVQLYNY</sequence>
<keyword evidence="2" id="KW-1185">Reference proteome</keyword>
<dbReference type="EMBL" id="MU003501">
    <property type="protein sequence ID" value="KAF2472705.1"/>
    <property type="molecule type" value="Genomic_DNA"/>
</dbReference>
<accession>A0ACB6R1P4</accession>
<name>A0ACB6R1P4_9PLEO</name>
<reference evidence="1" key="1">
    <citation type="journal article" date="2020" name="Stud. Mycol.">
        <title>101 Dothideomycetes genomes: a test case for predicting lifestyles and emergence of pathogens.</title>
        <authorList>
            <person name="Haridas S."/>
            <person name="Albert R."/>
            <person name="Binder M."/>
            <person name="Bloem J."/>
            <person name="Labutti K."/>
            <person name="Salamov A."/>
            <person name="Andreopoulos B."/>
            <person name="Baker S."/>
            <person name="Barry K."/>
            <person name="Bills G."/>
            <person name="Bluhm B."/>
            <person name="Cannon C."/>
            <person name="Castanera R."/>
            <person name="Culley D."/>
            <person name="Daum C."/>
            <person name="Ezra D."/>
            <person name="Gonzalez J."/>
            <person name="Henrissat B."/>
            <person name="Kuo A."/>
            <person name="Liang C."/>
            <person name="Lipzen A."/>
            <person name="Lutzoni F."/>
            <person name="Magnuson J."/>
            <person name="Mondo S."/>
            <person name="Nolan M."/>
            <person name="Ohm R."/>
            <person name="Pangilinan J."/>
            <person name="Park H.-J."/>
            <person name="Ramirez L."/>
            <person name="Alfaro M."/>
            <person name="Sun H."/>
            <person name="Tritt A."/>
            <person name="Yoshinaga Y."/>
            <person name="Zwiers L.-H."/>
            <person name="Turgeon B."/>
            <person name="Goodwin S."/>
            <person name="Spatafora J."/>
            <person name="Crous P."/>
            <person name="Grigoriev I."/>
        </authorList>
    </citation>
    <scope>NUCLEOTIDE SEQUENCE</scope>
    <source>
        <strain evidence="1">ATCC 200398</strain>
    </source>
</reference>
<gene>
    <name evidence="1" type="ORF">BDR25DRAFT_353024</name>
</gene>
<organism evidence="1 2">
    <name type="scientific">Lindgomyces ingoldianus</name>
    <dbReference type="NCBI Taxonomy" id="673940"/>
    <lineage>
        <taxon>Eukaryota</taxon>
        <taxon>Fungi</taxon>
        <taxon>Dikarya</taxon>
        <taxon>Ascomycota</taxon>
        <taxon>Pezizomycotina</taxon>
        <taxon>Dothideomycetes</taxon>
        <taxon>Pleosporomycetidae</taxon>
        <taxon>Pleosporales</taxon>
        <taxon>Lindgomycetaceae</taxon>
        <taxon>Lindgomyces</taxon>
    </lineage>
</organism>
<evidence type="ECO:0000313" key="2">
    <source>
        <dbReference type="Proteomes" id="UP000799755"/>
    </source>
</evidence>
<proteinExistence type="predicted"/>
<dbReference type="Proteomes" id="UP000799755">
    <property type="component" value="Unassembled WGS sequence"/>
</dbReference>